<reference evidence="2" key="1">
    <citation type="submission" date="2021-02" db="EMBL/GenBank/DDBJ databases">
        <authorList>
            <person name="Dougan E. K."/>
            <person name="Rhodes N."/>
            <person name="Thang M."/>
            <person name="Chan C."/>
        </authorList>
    </citation>
    <scope>NUCLEOTIDE SEQUENCE</scope>
</reference>
<comment type="caution">
    <text evidence="2">The sequence shown here is derived from an EMBL/GenBank/DDBJ whole genome shotgun (WGS) entry which is preliminary data.</text>
</comment>
<protein>
    <submittedName>
        <fullName evidence="2">Uncharacterized protein</fullName>
    </submittedName>
</protein>
<organism evidence="2 3">
    <name type="scientific">Symbiodinium necroappetens</name>
    <dbReference type="NCBI Taxonomy" id="1628268"/>
    <lineage>
        <taxon>Eukaryota</taxon>
        <taxon>Sar</taxon>
        <taxon>Alveolata</taxon>
        <taxon>Dinophyceae</taxon>
        <taxon>Suessiales</taxon>
        <taxon>Symbiodiniaceae</taxon>
        <taxon>Symbiodinium</taxon>
    </lineage>
</organism>
<feature type="compositionally biased region" description="Basic and acidic residues" evidence="1">
    <location>
        <begin position="81"/>
        <end position="90"/>
    </location>
</feature>
<dbReference type="AlphaFoldDB" id="A0A812Q752"/>
<name>A0A812Q752_9DINO</name>
<evidence type="ECO:0000313" key="3">
    <source>
        <dbReference type="Proteomes" id="UP000601435"/>
    </source>
</evidence>
<dbReference type="EMBL" id="CAJNJA010016781">
    <property type="protein sequence ID" value="CAE7387959.1"/>
    <property type="molecule type" value="Genomic_DNA"/>
</dbReference>
<sequence>MHAEMQINFAASRGSSEVLLLQSKVERILAVAIEAVENARSKALRRRVGQRLRKKLSKVLHQKEFEQAVAIFMQKESELSREEASLKEDQQEGCDSSVQTPRSSADVGSFSRQTTLQPMIANSATCSNSLPCQAAMAIPVPVIAVPFLVPVLAAPARAVAQQSGHPHEVAVPSLADAQALEEAELEKTAFLRSITRTTGTTEDGASTLSAMDDDDIADRRLEWIRAVTEQSPAPVERTFIQFNTKLTVSHRRSSSR</sequence>
<feature type="compositionally biased region" description="Polar residues" evidence="1">
    <location>
        <begin position="93"/>
        <end position="103"/>
    </location>
</feature>
<dbReference type="OrthoDB" id="10438645at2759"/>
<feature type="region of interest" description="Disordered" evidence="1">
    <location>
        <begin position="81"/>
        <end position="110"/>
    </location>
</feature>
<evidence type="ECO:0000256" key="1">
    <source>
        <dbReference type="SAM" id="MobiDB-lite"/>
    </source>
</evidence>
<proteinExistence type="predicted"/>
<accession>A0A812Q752</accession>
<keyword evidence="3" id="KW-1185">Reference proteome</keyword>
<gene>
    <name evidence="2" type="ORF">SNEC2469_LOCUS10533</name>
</gene>
<dbReference type="Proteomes" id="UP000601435">
    <property type="component" value="Unassembled WGS sequence"/>
</dbReference>
<evidence type="ECO:0000313" key="2">
    <source>
        <dbReference type="EMBL" id="CAE7387959.1"/>
    </source>
</evidence>